<comment type="catalytic activity">
    <reaction evidence="2">
        <text>4-amino-2-methyl-5-(phosphooxymethyl)pyrimidine + ATP = 4-amino-2-methyl-5-(diphosphooxymethyl)pyrimidine + ADP</text>
        <dbReference type="Rhea" id="RHEA:19893"/>
        <dbReference type="ChEBI" id="CHEBI:30616"/>
        <dbReference type="ChEBI" id="CHEBI:57841"/>
        <dbReference type="ChEBI" id="CHEBI:58354"/>
        <dbReference type="ChEBI" id="CHEBI:456216"/>
        <dbReference type="EC" id="2.7.4.7"/>
    </reaction>
</comment>
<evidence type="ECO:0000256" key="4">
    <source>
        <dbReference type="ARBA" id="ARBA00004769"/>
    </source>
</evidence>
<dbReference type="InterPro" id="IPR029056">
    <property type="entry name" value="Ribokinase-like"/>
</dbReference>
<evidence type="ECO:0000256" key="8">
    <source>
        <dbReference type="ARBA" id="ARBA00022840"/>
    </source>
</evidence>
<reference evidence="12 13" key="1">
    <citation type="journal article" date="2014" name="Int. J. Syst. Evol. Microbiol.">
        <title>Complete genome sequence of Corynebacterium casei LMG S-19264T (=DSM 44701T), isolated from a smear-ripened cheese.</title>
        <authorList>
            <consortium name="US DOE Joint Genome Institute (JGI-PGF)"/>
            <person name="Walter F."/>
            <person name="Albersmeier A."/>
            <person name="Kalinowski J."/>
            <person name="Ruckert C."/>
        </authorList>
    </citation>
    <scope>NUCLEOTIDE SEQUENCE [LARGE SCALE GENOMIC DNA]</scope>
    <source>
        <strain evidence="12 13">CCM 8669</strain>
    </source>
</reference>
<evidence type="ECO:0000259" key="10">
    <source>
        <dbReference type="Pfam" id="PF03070"/>
    </source>
</evidence>
<evidence type="ECO:0000313" key="12">
    <source>
        <dbReference type="EMBL" id="GGH62542.1"/>
    </source>
</evidence>
<evidence type="ECO:0000256" key="5">
    <source>
        <dbReference type="ARBA" id="ARBA00022679"/>
    </source>
</evidence>
<dbReference type="AlphaFoldDB" id="A0A917IRT6"/>
<accession>A0A917IRT6</accession>
<name>A0A917IRT6_9MICC</name>
<keyword evidence="13" id="KW-1185">Reference proteome</keyword>
<dbReference type="GO" id="GO:0008972">
    <property type="term" value="F:phosphomethylpyrimidine kinase activity"/>
    <property type="evidence" value="ECO:0007669"/>
    <property type="project" value="UniProtKB-EC"/>
</dbReference>
<dbReference type="SUPFAM" id="SSF53613">
    <property type="entry name" value="Ribokinase-like"/>
    <property type="match status" value="1"/>
</dbReference>
<keyword evidence="9" id="KW-0784">Thiamine biosynthesis</keyword>
<dbReference type="SUPFAM" id="SSF48613">
    <property type="entry name" value="Heme oxygenase-like"/>
    <property type="match status" value="1"/>
</dbReference>
<comment type="function">
    <text evidence="3">Catalyzes the phosphorylation of hydroxymethylpyrimidine phosphate (HMP-P) to HMP-PP, and of HMP to HMP-P.</text>
</comment>
<dbReference type="InterPro" id="IPR013749">
    <property type="entry name" value="PM/HMP-P_kinase-1"/>
</dbReference>
<dbReference type="PANTHER" id="PTHR20858:SF17">
    <property type="entry name" value="HYDROXYMETHYLPYRIMIDINE_PHOSPHOMETHYLPYRIMIDINE KINASE THI20-RELATED"/>
    <property type="match status" value="1"/>
</dbReference>
<dbReference type="PANTHER" id="PTHR20858">
    <property type="entry name" value="PHOSPHOMETHYLPYRIMIDINE KINASE"/>
    <property type="match status" value="1"/>
</dbReference>
<dbReference type="InterPro" id="IPR004305">
    <property type="entry name" value="Thiaminase-2/PQQC"/>
</dbReference>
<evidence type="ECO:0008006" key="14">
    <source>
        <dbReference type="Google" id="ProtNLM"/>
    </source>
</evidence>
<protein>
    <recommendedName>
        <fullName evidence="14">Hydroxymethylpyrimidine kinase</fullName>
    </recommendedName>
</protein>
<sequence>MIPRVLSIAGTDPTGGAGIHADLKSISAAGGYAMGAVTAVVAQNTHGVTDIHYPPVEALTAQLEAVSSDVQIDAVKIGMLGRVDYIDAVRAWLEKTAPKVLVLDPVMVATSGDRLIDEQAEEHLRQLFDFATVITPNTPELEILVGAQRGEIRGVDDAVDAARRLAAETGSWVAVKGGHLEGSEISNYLVSAEGSLAETRSARIETSSTHGTGCSQSSALATRLAAGDSGQEALDWVSSWLTESIARADQLQVGSGNGPIDHFFRMRKFSHPEELVGPSLAHTAVLGELAEPVAVPESQTEKPLQTIEPAGPWTAMLAGLSENILQQTIGDGFLTALQRGNLSTREFVAYQVQDALYLDRYARALSLLAAKSPLQEETAFWAGSASNTYEVEQELHRSWLARREVADFLKTVPSAPSKVTSGYTDFLLARAATADYVVGAAAVLPCFWMYADISLYMAEANRPDHPYRSWLETYQDQDFVLATQKAIAIVERLFEEARPDQRVRATRAYLEACLWEREFFQQASYL</sequence>
<dbReference type="Gene3D" id="3.40.1190.20">
    <property type="match status" value="1"/>
</dbReference>
<dbReference type="NCBIfam" id="NF011301">
    <property type="entry name" value="PRK14713.1"/>
    <property type="match status" value="1"/>
</dbReference>
<dbReference type="CDD" id="cd01169">
    <property type="entry name" value="HMPP_kinase"/>
    <property type="match status" value="1"/>
</dbReference>
<comment type="pathway">
    <text evidence="4">Cofactor biosynthesis; thiamine diphosphate biosynthesis; 4-amino-2-methyl-5-diphosphomethylpyrimidine from 5-amino-1-(5-phospho-D-ribosyl)imidazole: step 3/3.</text>
</comment>
<comment type="catalytic activity">
    <reaction evidence="1">
        <text>4-amino-5-hydroxymethyl-2-methylpyrimidine + ATP = 4-amino-2-methyl-5-(phosphooxymethyl)pyrimidine + ADP + H(+)</text>
        <dbReference type="Rhea" id="RHEA:23096"/>
        <dbReference type="ChEBI" id="CHEBI:15378"/>
        <dbReference type="ChEBI" id="CHEBI:16892"/>
        <dbReference type="ChEBI" id="CHEBI:30616"/>
        <dbReference type="ChEBI" id="CHEBI:58354"/>
        <dbReference type="ChEBI" id="CHEBI:456216"/>
        <dbReference type="EC" id="2.7.1.49"/>
    </reaction>
</comment>
<dbReference type="EMBL" id="BMDC01000002">
    <property type="protein sequence ID" value="GGH62542.1"/>
    <property type="molecule type" value="Genomic_DNA"/>
</dbReference>
<dbReference type="GO" id="GO:0005829">
    <property type="term" value="C:cytosol"/>
    <property type="evidence" value="ECO:0007669"/>
    <property type="project" value="TreeGrafter"/>
</dbReference>
<evidence type="ECO:0000256" key="1">
    <source>
        <dbReference type="ARBA" id="ARBA00000151"/>
    </source>
</evidence>
<keyword evidence="7" id="KW-0418">Kinase</keyword>
<dbReference type="InterPro" id="IPR016084">
    <property type="entry name" value="Haem_Oase-like_multi-hlx"/>
</dbReference>
<dbReference type="GO" id="GO:0005524">
    <property type="term" value="F:ATP binding"/>
    <property type="evidence" value="ECO:0007669"/>
    <property type="project" value="UniProtKB-KW"/>
</dbReference>
<keyword evidence="5" id="KW-0808">Transferase</keyword>
<gene>
    <name evidence="12" type="ORF">GCM10007359_12870</name>
</gene>
<dbReference type="GO" id="GO:0009228">
    <property type="term" value="P:thiamine biosynthetic process"/>
    <property type="evidence" value="ECO:0007669"/>
    <property type="project" value="UniProtKB-KW"/>
</dbReference>
<dbReference type="RefSeq" id="WP_188359548.1">
    <property type="nucleotide sequence ID" value="NZ_BMDC01000002.1"/>
</dbReference>
<evidence type="ECO:0000259" key="11">
    <source>
        <dbReference type="Pfam" id="PF08543"/>
    </source>
</evidence>
<feature type="domain" description="Pyridoxamine kinase/Phosphomethylpyrimidine kinase" evidence="11">
    <location>
        <begin position="12"/>
        <end position="261"/>
    </location>
</feature>
<evidence type="ECO:0000256" key="6">
    <source>
        <dbReference type="ARBA" id="ARBA00022741"/>
    </source>
</evidence>
<comment type="caution">
    <text evidence="12">The sequence shown here is derived from an EMBL/GenBank/DDBJ whole genome shotgun (WGS) entry which is preliminary data.</text>
</comment>
<feature type="domain" description="Thiaminase-2/PQQC" evidence="10">
    <location>
        <begin position="333"/>
        <end position="523"/>
    </location>
</feature>
<dbReference type="FunFam" id="3.40.1190.20:FF:000003">
    <property type="entry name" value="Phosphomethylpyrimidine kinase ThiD"/>
    <property type="match status" value="1"/>
</dbReference>
<evidence type="ECO:0000256" key="7">
    <source>
        <dbReference type="ARBA" id="ARBA00022777"/>
    </source>
</evidence>
<keyword evidence="8" id="KW-0067">ATP-binding</keyword>
<dbReference type="CDD" id="cd19365">
    <property type="entry name" value="TenA_C-like"/>
    <property type="match status" value="1"/>
</dbReference>
<dbReference type="Pfam" id="PF03070">
    <property type="entry name" value="TENA_THI-4"/>
    <property type="match status" value="1"/>
</dbReference>
<dbReference type="Gene3D" id="1.20.910.10">
    <property type="entry name" value="Heme oxygenase-like"/>
    <property type="match status" value="1"/>
</dbReference>
<dbReference type="InterPro" id="IPR004399">
    <property type="entry name" value="HMP/HMP-P_kinase_dom"/>
</dbReference>
<dbReference type="GO" id="GO:0008902">
    <property type="term" value="F:hydroxymethylpyrimidine kinase activity"/>
    <property type="evidence" value="ECO:0007669"/>
    <property type="project" value="UniProtKB-EC"/>
</dbReference>
<dbReference type="NCBIfam" id="TIGR00097">
    <property type="entry name" value="HMP-P_kinase"/>
    <property type="match status" value="1"/>
</dbReference>
<proteinExistence type="predicted"/>
<organism evidence="12 13">
    <name type="scientific">Rothia aerolata</name>
    <dbReference type="NCBI Taxonomy" id="1812262"/>
    <lineage>
        <taxon>Bacteria</taxon>
        <taxon>Bacillati</taxon>
        <taxon>Actinomycetota</taxon>
        <taxon>Actinomycetes</taxon>
        <taxon>Micrococcales</taxon>
        <taxon>Micrococcaceae</taxon>
        <taxon>Rothia</taxon>
    </lineage>
</organism>
<evidence type="ECO:0000313" key="13">
    <source>
        <dbReference type="Proteomes" id="UP000600171"/>
    </source>
</evidence>
<keyword evidence="6" id="KW-0547">Nucleotide-binding</keyword>
<dbReference type="Pfam" id="PF08543">
    <property type="entry name" value="Phos_pyr_kin"/>
    <property type="match status" value="1"/>
</dbReference>
<dbReference type="Proteomes" id="UP000600171">
    <property type="component" value="Unassembled WGS sequence"/>
</dbReference>
<evidence type="ECO:0000256" key="9">
    <source>
        <dbReference type="ARBA" id="ARBA00022977"/>
    </source>
</evidence>
<evidence type="ECO:0000256" key="2">
    <source>
        <dbReference type="ARBA" id="ARBA00000565"/>
    </source>
</evidence>
<evidence type="ECO:0000256" key="3">
    <source>
        <dbReference type="ARBA" id="ARBA00003848"/>
    </source>
</evidence>